<evidence type="ECO:0000313" key="5">
    <source>
        <dbReference type="Proteomes" id="UP000183639"/>
    </source>
</evidence>
<feature type="compositionally biased region" description="Basic and acidic residues" evidence="2">
    <location>
        <begin position="217"/>
        <end position="236"/>
    </location>
</feature>
<organism evidence="4 5">
    <name type="scientific">Selenomonas ruminantium</name>
    <dbReference type="NCBI Taxonomy" id="971"/>
    <lineage>
        <taxon>Bacteria</taxon>
        <taxon>Bacillati</taxon>
        <taxon>Bacillota</taxon>
        <taxon>Negativicutes</taxon>
        <taxon>Selenomonadales</taxon>
        <taxon>Selenomonadaceae</taxon>
        <taxon>Selenomonas</taxon>
    </lineage>
</organism>
<accession>A0A1I3FK03</accession>
<dbReference type="EMBL" id="FOQK01000015">
    <property type="protein sequence ID" value="SFI11565.1"/>
    <property type="molecule type" value="Genomic_DNA"/>
</dbReference>
<dbReference type="Proteomes" id="UP000183639">
    <property type="component" value="Unassembled WGS sequence"/>
</dbReference>
<feature type="region of interest" description="Disordered" evidence="2">
    <location>
        <begin position="194"/>
        <end position="236"/>
    </location>
</feature>
<dbReference type="InterPro" id="IPR037873">
    <property type="entry name" value="BamE-like"/>
</dbReference>
<evidence type="ECO:0000256" key="1">
    <source>
        <dbReference type="ARBA" id="ARBA00022729"/>
    </source>
</evidence>
<gene>
    <name evidence="4" type="ORF">SAMN04487861_11565</name>
</gene>
<name>A0A1I3FK03_SELRU</name>
<evidence type="ECO:0000313" key="4">
    <source>
        <dbReference type="EMBL" id="SFI11565.1"/>
    </source>
</evidence>
<reference evidence="4 5" key="1">
    <citation type="submission" date="2016-10" db="EMBL/GenBank/DDBJ databases">
        <authorList>
            <person name="de Groot N.N."/>
        </authorList>
    </citation>
    <scope>NUCLEOTIDE SEQUENCE [LARGE SCALE GENOMIC DNA]</scope>
    <source>
        <strain evidence="4 5">Z108</strain>
    </source>
</reference>
<sequence length="268" mass="29850">MSFITIVLFLACPLLIFAVGGIFFKRRRYPLALLAVMMGIVAAVVGGINGFHEMKAQVVSEYSEELDSEYKTALLKKYQQAEDILRDISFSKPDQKKIDYALNLLHDFDSDSVAEKMAVDCPDAAVLKTYAKAMREVSTYDGHMTNLNVLENKTLQQLAADLPDNYNGALADKIIPFKRLIIGMENEAKKQAASDAQNAEKHKKSLEEGKYGNLRPGDSEEKVTAAMGKPDRINASETKEGSIKQYVFHHNGKSIYVYTKDGVVTEVR</sequence>
<feature type="transmembrane region" description="Helical" evidence="3">
    <location>
        <begin position="6"/>
        <end position="24"/>
    </location>
</feature>
<proteinExistence type="predicted"/>
<keyword evidence="1" id="KW-0732">Signal</keyword>
<keyword evidence="3" id="KW-1133">Transmembrane helix</keyword>
<evidence type="ECO:0000256" key="2">
    <source>
        <dbReference type="SAM" id="MobiDB-lite"/>
    </source>
</evidence>
<keyword evidence="3" id="KW-0472">Membrane</keyword>
<feature type="transmembrane region" description="Helical" evidence="3">
    <location>
        <begin position="31"/>
        <end position="51"/>
    </location>
</feature>
<evidence type="ECO:0000256" key="3">
    <source>
        <dbReference type="SAM" id="Phobius"/>
    </source>
</evidence>
<keyword evidence="3" id="KW-0812">Transmembrane</keyword>
<dbReference type="AlphaFoldDB" id="A0A1I3FK03"/>
<dbReference type="RefSeq" id="WP_075444214.1">
    <property type="nucleotide sequence ID" value="NZ_FOQK01000015.1"/>
</dbReference>
<protein>
    <submittedName>
        <fullName evidence="4">Uncharacterized protein</fullName>
    </submittedName>
</protein>
<dbReference type="Gene3D" id="3.30.1450.10">
    <property type="match status" value="1"/>
</dbReference>
<dbReference type="OrthoDB" id="1664748at2"/>